<evidence type="ECO:0000313" key="2">
    <source>
        <dbReference type="Proteomes" id="UP001056120"/>
    </source>
</evidence>
<evidence type="ECO:0000313" key="1">
    <source>
        <dbReference type="EMBL" id="KAI3777920.1"/>
    </source>
</evidence>
<proteinExistence type="predicted"/>
<dbReference type="Proteomes" id="UP001056120">
    <property type="component" value="Linkage Group LG15"/>
</dbReference>
<dbReference type="EMBL" id="CM042032">
    <property type="protein sequence ID" value="KAI3777920.1"/>
    <property type="molecule type" value="Genomic_DNA"/>
</dbReference>
<name>A0ACB9G4C1_9ASTR</name>
<accession>A0ACB9G4C1</accession>
<sequence>MQWLETKDSASTVFVSFGSEYFLSSSNLKEIAYGLEISNVNFIWVLRFPKCEEKKQVLEHLPAGFVERVKDRGLVVEGWAPQTKILRHKNIGGFVSHCGWSSVMEAIKFGVPIIAMPMHLDQPVNCRLVVKAEVAEEVVRDGNGLLMRERVASVVQSVVVEKAGIREKAKKMSVVLREEGEEEIDVAVAELLKLCRVSRRKALPKTKSESFAIDN</sequence>
<reference evidence="1 2" key="2">
    <citation type="journal article" date="2022" name="Mol. Ecol. Resour.">
        <title>The genomes of chicory, endive, great burdock and yacon provide insights into Asteraceae paleo-polyploidization history and plant inulin production.</title>
        <authorList>
            <person name="Fan W."/>
            <person name="Wang S."/>
            <person name="Wang H."/>
            <person name="Wang A."/>
            <person name="Jiang F."/>
            <person name="Liu H."/>
            <person name="Zhao H."/>
            <person name="Xu D."/>
            <person name="Zhang Y."/>
        </authorList>
    </citation>
    <scope>NUCLEOTIDE SEQUENCE [LARGE SCALE GENOMIC DNA]</scope>
    <source>
        <strain evidence="2">cv. Yunnan</strain>
        <tissue evidence="1">Leaves</tissue>
    </source>
</reference>
<organism evidence="1 2">
    <name type="scientific">Smallanthus sonchifolius</name>
    <dbReference type="NCBI Taxonomy" id="185202"/>
    <lineage>
        <taxon>Eukaryota</taxon>
        <taxon>Viridiplantae</taxon>
        <taxon>Streptophyta</taxon>
        <taxon>Embryophyta</taxon>
        <taxon>Tracheophyta</taxon>
        <taxon>Spermatophyta</taxon>
        <taxon>Magnoliopsida</taxon>
        <taxon>eudicotyledons</taxon>
        <taxon>Gunneridae</taxon>
        <taxon>Pentapetalae</taxon>
        <taxon>asterids</taxon>
        <taxon>campanulids</taxon>
        <taxon>Asterales</taxon>
        <taxon>Asteraceae</taxon>
        <taxon>Asteroideae</taxon>
        <taxon>Heliantheae alliance</taxon>
        <taxon>Millerieae</taxon>
        <taxon>Smallanthus</taxon>
    </lineage>
</organism>
<gene>
    <name evidence="1" type="ORF">L1987_47723</name>
</gene>
<reference evidence="2" key="1">
    <citation type="journal article" date="2022" name="Mol. Ecol. Resour.">
        <title>The genomes of chicory, endive, great burdock and yacon provide insights into Asteraceae palaeo-polyploidization history and plant inulin production.</title>
        <authorList>
            <person name="Fan W."/>
            <person name="Wang S."/>
            <person name="Wang H."/>
            <person name="Wang A."/>
            <person name="Jiang F."/>
            <person name="Liu H."/>
            <person name="Zhao H."/>
            <person name="Xu D."/>
            <person name="Zhang Y."/>
        </authorList>
    </citation>
    <scope>NUCLEOTIDE SEQUENCE [LARGE SCALE GENOMIC DNA]</scope>
    <source>
        <strain evidence="2">cv. Yunnan</strain>
    </source>
</reference>
<comment type="caution">
    <text evidence="1">The sequence shown here is derived from an EMBL/GenBank/DDBJ whole genome shotgun (WGS) entry which is preliminary data.</text>
</comment>
<protein>
    <submittedName>
        <fullName evidence="1">Uncharacterized protein</fullName>
    </submittedName>
</protein>
<keyword evidence="2" id="KW-1185">Reference proteome</keyword>